<dbReference type="Proteomes" id="UP001218218">
    <property type="component" value="Unassembled WGS sequence"/>
</dbReference>
<keyword evidence="5" id="KW-1185">Reference proteome</keyword>
<dbReference type="Pfam" id="PF18802">
    <property type="entry name" value="CxC1"/>
    <property type="match status" value="1"/>
</dbReference>
<evidence type="ECO:0000256" key="2">
    <source>
        <dbReference type="SAM" id="MobiDB-lite"/>
    </source>
</evidence>
<feature type="coiled-coil region" evidence="1">
    <location>
        <begin position="701"/>
        <end position="728"/>
    </location>
</feature>
<feature type="region of interest" description="Disordered" evidence="2">
    <location>
        <begin position="962"/>
        <end position="988"/>
    </location>
</feature>
<keyword evidence="1" id="KW-0175">Coiled coil</keyword>
<feature type="compositionally biased region" description="Acidic residues" evidence="2">
    <location>
        <begin position="970"/>
        <end position="988"/>
    </location>
</feature>
<dbReference type="Pfam" id="PF18758">
    <property type="entry name" value="KDZ"/>
    <property type="match status" value="1"/>
</dbReference>
<feature type="region of interest" description="Disordered" evidence="2">
    <location>
        <begin position="1"/>
        <end position="61"/>
    </location>
</feature>
<dbReference type="AlphaFoldDB" id="A0AAD6ZTC2"/>
<reference evidence="4" key="1">
    <citation type="submission" date="2023-03" db="EMBL/GenBank/DDBJ databases">
        <title>Massive genome expansion in bonnet fungi (Mycena s.s.) driven by repeated elements and novel gene families across ecological guilds.</title>
        <authorList>
            <consortium name="Lawrence Berkeley National Laboratory"/>
            <person name="Harder C.B."/>
            <person name="Miyauchi S."/>
            <person name="Viragh M."/>
            <person name="Kuo A."/>
            <person name="Thoen E."/>
            <person name="Andreopoulos B."/>
            <person name="Lu D."/>
            <person name="Skrede I."/>
            <person name="Drula E."/>
            <person name="Henrissat B."/>
            <person name="Morin E."/>
            <person name="Kohler A."/>
            <person name="Barry K."/>
            <person name="LaButti K."/>
            <person name="Morin E."/>
            <person name="Salamov A."/>
            <person name="Lipzen A."/>
            <person name="Mereny Z."/>
            <person name="Hegedus B."/>
            <person name="Baldrian P."/>
            <person name="Stursova M."/>
            <person name="Weitz H."/>
            <person name="Taylor A."/>
            <person name="Grigoriev I.V."/>
            <person name="Nagy L.G."/>
            <person name="Martin F."/>
            <person name="Kauserud H."/>
        </authorList>
    </citation>
    <scope>NUCLEOTIDE SEQUENCE</scope>
    <source>
        <strain evidence="4">CBHHK002</strain>
    </source>
</reference>
<feature type="compositionally biased region" description="Basic and acidic residues" evidence="2">
    <location>
        <begin position="303"/>
        <end position="313"/>
    </location>
</feature>
<dbReference type="PANTHER" id="PTHR33096:SF1">
    <property type="entry name" value="CXC1-LIKE CYSTEINE CLUSTER ASSOCIATED WITH KDZ TRANSPOSASES DOMAIN-CONTAINING PROTEIN"/>
    <property type="match status" value="1"/>
</dbReference>
<dbReference type="EMBL" id="JARIHO010000029">
    <property type="protein sequence ID" value="KAJ7337631.1"/>
    <property type="molecule type" value="Genomic_DNA"/>
</dbReference>
<name>A0AAD6ZTC2_9AGAR</name>
<feature type="region of interest" description="Disordered" evidence="2">
    <location>
        <begin position="246"/>
        <end position="326"/>
    </location>
</feature>
<evidence type="ECO:0000313" key="4">
    <source>
        <dbReference type="EMBL" id="KAJ7337631.1"/>
    </source>
</evidence>
<comment type="caution">
    <text evidence="4">The sequence shown here is derived from an EMBL/GenBank/DDBJ whole genome shotgun (WGS) entry which is preliminary data.</text>
</comment>
<feature type="region of interest" description="Disordered" evidence="2">
    <location>
        <begin position="395"/>
        <end position="416"/>
    </location>
</feature>
<feature type="compositionally biased region" description="Pro residues" evidence="2">
    <location>
        <begin position="314"/>
        <end position="323"/>
    </location>
</feature>
<feature type="domain" description="CxC1-like cysteine cluster associated with KDZ transposases" evidence="3">
    <location>
        <begin position="106"/>
        <end position="191"/>
    </location>
</feature>
<dbReference type="InterPro" id="IPR041320">
    <property type="entry name" value="CxC1"/>
</dbReference>
<sequence>MALSQGLFRRTANPPHSPVKKLEHEQEEDVQGTEYPSEFDHSGHQTSEFVPSQRPESPRKRRLRENQWAAWNYTVIPQLVPVFIRLLHQTQSFRNTDELHIPSAPHCRCNKRTLAIAVVRMTAIQYISLPVCGCSPAAPRLLQGGLFPCSPRHPSLAVDVQVLDFVMSLFVNMTPNNTAFTATLEGFLSKRGYKLATKDTLRVRFGNALEWYTSLHLTTRNTIDKLVDTAREISLDYSNSCAATRSIPIPEDRLPPSSPPAPSSSPIRLSTRATVSDEEEEDETTSSSPPATPTPQSRKRPRGSSDDHNKEPPKNPFPEPPLRTRPSDYLVRRCPACFGGLKHDPSQAVDIHICGDACFTQKRKRCSGSRDPPRMHPRSVFLSEETANQMGAHVENIRPPKPRPAKQARKEEEDGYEAGLKVPRSALIECEASFKAADENREKASTKFFEDTGLMGLLCRHDRVLFLVNMQSAGEKQFYMLALLEMMFQHLPSDIRVGLLYDVACMLHLSCAKYGFLDRYMDRILFAVSVFHAFGHWWACQIVYHPLKCIGFGLTNGEGCERFWHSISNLIAYLRVSGYHRRLFTLDFQIEQDDRASLGRLAAWLNRRTINCEEKLRQALADLEACGVSETVLRAQWKDQVDVQTRPLKRQAKTHGAAAVDRILQARKTAEVAFTRVKSMEETMADASSETHERVYADLHLPEARTALKQAKEKAKHLEQELGIQDATVLKKLAHGDYFNARMNARVVKDRLVSKLRARKFELDPIERSFRRTRSENQRNDHASQAIKRREPNISKLLKTYNKLCEDIASLIRTKKAPKGAVAPPPIPEKGLYQLDVDDAIWQDAGLEDVDGDPPRWLTDDNVRSGIRAMLLKDRCEEEAPRLLRERGHLQIWFATEWKVVCELMADSEGAVQYQFKLRRQELLELYVLWKKSLDRIAFDDTGLPEWGPSNEEVLGCQISNATPSWVDGIDGEASDEEESEEEEEDDDIFQIVEAVERANNHRASGEGRDFW</sequence>
<accession>A0AAD6ZTC2</accession>
<evidence type="ECO:0000313" key="5">
    <source>
        <dbReference type="Proteomes" id="UP001218218"/>
    </source>
</evidence>
<evidence type="ECO:0000259" key="3">
    <source>
        <dbReference type="Pfam" id="PF18802"/>
    </source>
</evidence>
<gene>
    <name evidence="4" type="ORF">DFH08DRAFT_705585</name>
</gene>
<organism evidence="4 5">
    <name type="scientific">Mycena albidolilacea</name>
    <dbReference type="NCBI Taxonomy" id="1033008"/>
    <lineage>
        <taxon>Eukaryota</taxon>
        <taxon>Fungi</taxon>
        <taxon>Dikarya</taxon>
        <taxon>Basidiomycota</taxon>
        <taxon>Agaricomycotina</taxon>
        <taxon>Agaricomycetes</taxon>
        <taxon>Agaricomycetidae</taxon>
        <taxon>Agaricales</taxon>
        <taxon>Marasmiineae</taxon>
        <taxon>Mycenaceae</taxon>
        <taxon>Mycena</taxon>
    </lineage>
</organism>
<dbReference type="InterPro" id="IPR040521">
    <property type="entry name" value="KDZ"/>
</dbReference>
<dbReference type="PANTHER" id="PTHR33096">
    <property type="entry name" value="CXC2 DOMAIN-CONTAINING PROTEIN"/>
    <property type="match status" value="1"/>
</dbReference>
<evidence type="ECO:0000256" key="1">
    <source>
        <dbReference type="SAM" id="Coils"/>
    </source>
</evidence>
<proteinExistence type="predicted"/>
<protein>
    <recommendedName>
        <fullName evidence="3">CxC1-like cysteine cluster associated with KDZ transposases domain-containing protein</fullName>
    </recommendedName>
</protein>